<dbReference type="AlphaFoldDB" id="A0A8B7ZPX8"/>
<dbReference type="PANTHER" id="PTHR16453:SF9">
    <property type="entry name" value="GATOR COMPLEX PROTEIN MIOS"/>
    <property type="match status" value="1"/>
</dbReference>
<dbReference type="InterPro" id="IPR015943">
    <property type="entry name" value="WD40/YVTN_repeat-like_dom_sf"/>
</dbReference>
<dbReference type="GO" id="GO:0005737">
    <property type="term" value="C:cytoplasm"/>
    <property type="evidence" value="ECO:0007669"/>
    <property type="project" value="TreeGrafter"/>
</dbReference>
<feature type="domain" description="GATOR2 complex protein MIO zinc-ribbon like" evidence="4">
    <location>
        <begin position="753"/>
        <end position="880"/>
    </location>
</feature>
<dbReference type="Pfam" id="PF21720">
    <property type="entry name" value="MIOS_WD40"/>
    <property type="match status" value="1"/>
</dbReference>
<evidence type="ECO:0000259" key="5">
    <source>
        <dbReference type="Pfam" id="PF21719"/>
    </source>
</evidence>
<dbReference type="KEGG" id="aplc:110988453"/>
<keyword evidence="2" id="KW-0853">WD repeat</keyword>
<dbReference type="CDD" id="cd16691">
    <property type="entry name" value="mRING-H2-C3H3C2_Mio"/>
    <property type="match status" value="1"/>
</dbReference>
<dbReference type="Pfam" id="PF17034">
    <property type="entry name" value="zinc_ribbon_16"/>
    <property type="match status" value="1"/>
</dbReference>
<dbReference type="InterPro" id="IPR036322">
    <property type="entry name" value="WD40_repeat_dom_sf"/>
</dbReference>
<reference evidence="7 8" key="1">
    <citation type="submission" date="2025-04" db="UniProtKB">
        <authorList>
            <consortium name="RefSeq"/>
        </authorList>
    </citation>
    <scope>IDENTIFICATION</scope>
</reference>
<feature type="domain" description="MIOS-like alpha-solenoid" evidence="5">
    <location>
        <begin position="403"/>
        <end position="636"/>
    </location>
</feature>
<evidence type="ECO:0000256" key="2">
    <source>
        <dbReference type="ARBA" id="ARBA00022574"/>
    </source>
</evidence>
<dbReference type="GO" id="GO:0034198">
    <property type="term" value="P:cellular response to amino acid starvation"/>
    <property type="evidence" value="ECO:0007669"/>
    <property type="project" value="TreeGrafter"/>
</dbReference>
<dbReference type="RefSeq" id="XP_022107643.1">
    <property type="nucleotide sequence ID" value="XM_022251951.1"/>
</dbReference>
<name>A0A8B7ZPX8_ACAPL</name>
<organism evidence="6 8">
    <name type="scientific">Acanthaster planci</name>
    <name type="common">Crown-of-thorns starfish</name>
    <dbReference type="NCBI Taxonomy" id="133434"/>
    <lineage>
        <taxon>Eukaryota</taxon>
        <taxon>Metazoa</taxon>
        <taxon>Echinodermata</taxon>
        <taxon>Eleutherozoa</taxon>
        <taxon>Asterozoa</taxon>
        <taxon>Asteroidea</taxon>
        <taxon>Valvatacea</taxon>
        <taxon>Valvatida</taxon>
        <taxon>Acanthasteridae</taxon>
        <taxon>Acanthaster</taxon>
    </lineage>
</organism>
<evidence type="ECO:0000313" key="6">
    <source>
        <dbReference type="Proteomes" id="UP000694845"/>
    </source>
</evidence>
<dbReference type="PANTHER" id="PTHR16453">
    <property type="entry name" value="WD40 DOMAIN-CONTAINING PROTEIN MIO FAMILY MEMBER"/>
    <property type="match status" value="1"/>
</dbReference>
<dbReference type="OrthoDB" id="341486at2759"/>
<keyword evidence="3" id="KW-0677">Repeat</keyword>
<proteinExistence type="inferred from homology"/>
<keyword evidence="6" id="KW-1185">Reference proteome</keyword>
<dbReference type="GeneID" id="110988453"/>
<dbReference type="SUPFAM" id="SSF50978">
    <property type="entry name" value="WD40 repeat-like"/>
    <property type="match status" value="1"/>
</dbReference>
<dbReference type="InterPro" id="IPR049092">
    <property type="entry name" value="MIOS_a-sol"/>
</dbReference>
<dbReference type="Proteomes" id="UP000694845">
    <property type="component" value="Unplaced"/>
</dbReference>
<dbReference type="SMART" id="SM00320">
    <property type="entry name" value="WD40"/>
    <property type="match status" value="4"/>
</dbReference>
<comment type="similarity">
    <text evidence="1">Belongs to the WD repeat mio family.</text>
</comment>
<gene>
    <name evidence="7 8" type="primary">LOC110988453</name>
</gene>
<dbReference type="InterPro" id="IPR037593">
    <property type="entry name" value="MIOS/Sea4"/>
</dbReference>
<dbReference type="InterPro" id="IPR031488">
    <property type="entry name" value="Zn_ribbon_mio"/>
</dbReference>
<dbReference type="Gene3D" id="2.130.10.10">
    <property type="entry name" value="YVTN repeat-like/Quinoprotein amine dehydrogenase"/>
    <property type="match status" value="1"/>
</dbReference>
<dbReference type="InterPro" id="IPR001680">
    <property type="entry name" value="WD40_rpt"/>
</dbReference>
<dbReference type="Pfam" id="PF21719">
    <property type="entry name" value="MIOS_a-sol"/>
    <property type="match status" value="1"/>
</dbReference>
<protein>
    <submittedName>
        <fullName evidence="7 8">GATOR complex protein MIOS-like isoform X1</fullName>
    </submittedName>
</protein>
<evidence type="ECO:0000259" key="4">
    <source>
        <dbReference type="Pfam" id="PF17034"/>
    </source>
</evidence>
<evidence type="ECO:0000256" key="3">
    <source>
        <dbReference type="ARBA" id="ARBA00022737"/>
    </source>
</evidence>
<dbReference type="RefSeq" id="XP_022107642.1">
    <property type="nucleotide sequence ID" value="XM_022251950.1"/>
</dbReference>
<accession>A0A8B7ZPX8</accession>
<dbReference type="GO" id="GO:1904263">
    <property type="term" value="P:positive regulation of TORC1 signaling"/>
    <property type="evidence" value="ECO:0007669"/>
    <property type="project" value="TreeGrafter"/>
</dbReference>
<evidence type="ECO:0000313" key="8">
    <source>
        <dbReference type="RefSeq" id="XP_022107643.1"/>
    </source>
</evidence>
<sequence length="896" mass="100631">MSSSAGKWELEWSPSDPDVFLAFSSDRYDLNLYAVESEIPSSGAQCQQISQDSHFYARLQASKADLHVRSKGDLQLIRCFAWYPKQSSDDVIALGLSSGKVILSGFCVDSSVTQAGLVGKEFPLKHTKMCTCLAWNTVESKWLAAGFDRYRTDYCMAVYDVNSQTNVTELNVTPEKSRYVSSHNAPQSGFRPVTEMVQAEVLNSMAWLPHQPHCIVAGVANKNLRIFDVRDTAGYKIATATKSVYGVSADPQVDYRLSSYHEGQVNIWDHRHFDKPVLTINEARQINKLAWSPSRYGLLASLSRDSSVVKLYNVQHVCSEVEYTERLLQPVGGAQVSTFAWHPTCENRILTITHSGVFRDVAIHDPVSLTLSPQSTCMLASGKNLLLVTAADNHQVQDISVQMKQRAINGYGLQNLLSQNSDLLGDSVEEVNLKKFWTWLDRFLSLHKEDKVTASVKGGARYCGVKSLLKSESGLKSCVDAVDWKGVDWYSESNVFRSPERSAALMLCGWEFDHDEVAFSTFINRLVEKSEYERAAAICVFQLRLRQAIDVLNRATTDAAQNDNSSLHGMAMALSGFTQQRNTLWCEMCSTLREKLKHPYLRAMFGFLTAFDDTFDVVLKEPGLNMEDRVAFACLFLNDQQLPVFIEELTNITVQDGKLEGMLLAGLNKDCVELLQSYVDRTADIQTASLVAVLALPPELCKDKRVTHWVESYRGLLDTWRLWHQRARFDVYYHHDHQGNVKVPSPQQVFVNCHFCQSAISPTVLAQRSLHTILPHLRGPMHQRVKASTCYKCRKPLPRCALCLMNMGTLSGLKSIQPQDKHSSKTDQQSDTVAQSKQTDFSQWFTWCQSCRHGGHACHLTEWFKEHTECPVTGCTCRCMLMDSAGTIFSATASTT</sequence>
<evidence type="ECO:0000256" key="1">
    <source>
        <dbReference type="ARBA" id="ARBA00009713"/>
    </source>
</evidence>
<evidence type="ECO:0000313" key="7">
    <source>
        <dbReference type="RefSeq" id="XP_022107642.1"/>
    </source>
</evidence>